<name>A0A843VH43_COLES</name>
<evidence type="ECO:0000256" key="1">
    <source>
        <dbReference type="SAM" id="MobiDB-lite"/>
    </source>
</evidence>
<protein>
    <submittedName>
        <fullName evidence="2">Uncharacterized protein</fullName>
    </submittedName>
</protein>
<dbReference type="Proteomes" id="UP000652761">
    <property type="component" value="Unassembled WGS sequence"/>
</dbReference>
<keyword evidence="3" id="KW-1185">Reference proteome</keyword>
<sequence length="369" mass="38950">MMGSRSTQSYSCVDTISGQVDTVTSCVDTIASPGPISYPIARRFLLFPPSSSSSPPSLIFFHSSLLARCLSSRLHVEAPGLGLLPVGLSLTNHPRKEGVSAAMIRLSNRVCLHPLLLPPCEVARPVIEAPAAPEGEDLPPAAPKGEDPPHAAQSPHPDQEVHPPSDVEVPLTQDRPQSPTLHGSSPLLPDVDPPSSFPPFTGSASTSTGGPFVPPELYTFLEDKFGTITSSIQQMADNFELRIQRLENSVNAATDAGSTSTATPPSCTGPSTEAAMRVVAGNNGALNGRCNREIYVNHSAATESSAGSYVVPLPPSQPNDINNVAQEESVLSREGDDECLQSYEDRGYTGFIMVVSTHPLMVSTLGHSP</sequence>
<dbReference type="AlphaFoldDB" id="A0A843VH43"/>
<dbReference type="EMBL" id="NMUH01001824">
    <property type="protein sequence ID" value="MQL95708.1"/>
    <property type="molecule type" value="Genomic_DNA"/>
</dbReference>
<feature type="region of interest" description="Disordered" evidence="1">
    <location>
        <begin position="132"/>
        <end position="209"/>
    </location>
</feature>
<organism evidence="2 3">
    <name type="scientific">Colocasia esculenta</name>
    <name type="common">Wild taro</name>
    <name type="synonym">Arum esculentum</name>
    <dbReference type="NCBI Taxonomy" id="4460"/>
    <lineage>
        <taxon>Eukaryota</taxon>
        <taxon>Viridiplantae</taxon>
        <taxon>Streptophyta</taxon>
        <taxon>Embryophyta</taxon>
        <taxon>Tracheophyta</taxon>
        <taxon>Spermatophyta</taxon>
        <taxon>Magnoliopsida</taxon>
        <taxon>Liliopsida</taxon>
        <taxon>Araceae</taxon>
        <taxon>Aroideae</taxon>
        <taxon>Colocasieae</taxon>
        <taxon>Colocasia</taxon>
    </lineage>
</organism>
<gene>
    <name evidence="2" type="ORF">Taro_028376</name>
</gene>
<reference evidence="2" key="1">
    <citation type="submission" date="2017-07" db="EMBL/GenBank/DDBJ databases">
        <title>Taro Niue Genome Assembly and Annotation.</title>
        <authorList>
            <person name="Atibalentja N."/>
            <person name="Keating K."/>
            <person name="Fields C.J."/>
        </authorList>
    </citation>
    <scope>NUCLEOTIDE SEQUENCE</scope>
    <source>
        <strain evidence="2">Niue_2</strain>
        <tissue evidence="2">Leaf</tissue>
    </source>
</reference>
<proteinExistence type="predicted"/>
<evidence type="ECO:0000313" key="2">
    <source>
        <dbReference type="EMBL" id="MQL95708.1"/>
    </source>
</evidence>
<evidence type="ECO:0000313" key="3">
    <source>
        <dbReference type="Proteomes" id="UP000652761"/>
    </source>
</evidence>
<comment type="caution">
    <text evidence="2">The sequence shown here is derived from an EMBL/GenBank/DDBJ whole genome shotgun (WGS) entry which is preliminary data.</text>
</comment>
<accession>A0A843VH43</accession>
<feature type="compositionally biased region" description="Polar residues" evidence="1">
    <location>
        <begin position="174"/>
        <end position="183"/>
    </location>
</feature>